<dbReference type="Gene3D" id="1.20.120.1750">
    <property type="match status" value="1"/>
</dbReference>
<evidence type="ECO:0000256" key="2">
    <source>
        <dbReference type="ARBA" id="ARBA00012251"/>
    </source>
</evidence>
<dbReference type="EC" id="2.3.2.31" evidence="2"/>
<keyword evidence="7" id="KW-0833">Ubl conjugation pathway</keyword>
<proteinExistence type="predicted"/>
<dbReference type="Pfam" id="PF01485">
    <property type="entry name" value="IBR"/>
    <property type="match status" value="1"/>
</dbReference>
<evidence type="ECO:0000256" key="4">
    <source>
        <dbReference type="ARBA" id="ARBA00022723"/>
    </source>
</evidence>
<evidence type="ECO:0000313" key="11">
    <source>
        <dbReference type="EMBL" id="KAF1830447.1"/>
    </source>
</evidence>
<dbReference type="GO" id="GO:0016567">
    <property type="term" value="P:protein ubiquitination"/>
    <property type="evidence" value="ECO:0007669"/>
    <property type="project" value="InterPro"/>
</dbReference>
<dbReference type="InterPro" id="IPR002867">
    <property type="entry name" value="IBR_dom"/>
</dbReference>
<evidence type="ECO:0000256" key="9">
    <source>
        <dbReference type="SAM" id="MobiDB-lite"/>
    </source>
</evidence>
<gene>
    <name evidence="11" type="ORF">BDW02DRAFT_573037</name>
</gene>
<accession>A0A6A5K6L7</accession>
<organism evidence="11 12">
    <name type="scientific">Decorospora gaudefroyi</name>
    <dbReference type="NCBI Taxonomy" id="184978"/>
    <lineage>
        <taxon>Eukaryota</taxon>
        <taxon>Fungi</taxon>
        <taxon>Dikarya</taxon>
        <taxon>Ascomycota</taxon>
        <taxon>Pezizomycotina</taxon>
        <taxon>Dothideomycetes</taxon>
        <taxon>Pleosporomycetidae</taxon>
        <taxon>Pleosporales</taxon>
        <taxon>Pleosporineae</taxon>
        <taxon>Pleosporaceae</taxon>
        <taxon>Decorospora</taxon>
    </lineage>
</organism>
<dbReference type="Proteomes" id="UP000800040">
    <property type="component" value="Unassembled WGS sequence"/>
</dbReference>
<dbReference type="PANTHER" id="PTHR11685">
    <property type="entry name" value="RBR FAMILY RING FINGER AND IBR DOMAIN-CONTAINING"/>
    <property type="match status" value="1"/>
</dbReference>
<dbReference type="PROSITE" id="PS51873">
    <property type="entry name" value="TRIAD"/>
    <property type="match status" value="1"/>
</dbReference>
<evidence type="ECO:0000259" key="10">
    <source>
        <dbReference type="PROSITE" id="PS51873"/>
    </source>
</evidence>
<dbReference type="GO" id="GO:0008270">
    <property type="term" value="F:zinc ion binding"/>
    <property type="evidence" value="ECO:0007669"/>
    <property type="project" value="UniProtKB-KW"/>
</dbReference>
<keyword evidence="8" id="KW-0862">Zinc</keyword>
<dbReference type="AlphaFoldDB" id="A0A6A5K6L7"/>
<feature type="compositionally biased region" description="Polar residues" evidence="9">
    <location>
        <begin position="25"/>
        <end position="38"/>
    </location>
</feature>
<keyword evidence="5" id="KW-0677">Repeat</keyword>
<comment type="catalytic activity">
    <reaction evidence="1">
        <text>[E2 ubiquitin-conjugating enzyme]-S-ubiquitinyl-L-cysteine + [acceptor protein]-L-lysine = [E2 ubiquitin-conjugating enzyme]-L-cysteine + [acceptor protein]-N(6)-ubiquitinyl-L-lysine.</text>
        <dbReference type="EC" id="2.3.2.31"/>
    </reaction>
</comment>
<dbReference type="EMBL" id="ML975396">
    <property type="protein sequence ID" value="KAF1830447.1"/>
    <property type="molecule type" value="Genomic_DNA"/>
</dbReference>
<sequence length="358" mass="39827">MARTTDILRSKGRSSSHITPRPLAQPTSSTRVLRSHTAQAAAAHPITTRKPKKRRKGGDPWTQKRKPNPNPRPRAPPRDHFTCRICIEEQTTDQFVRWVPPKRARFRGSMDVPFACIAHLARNPSKRKIDPVCKTCISNAMSARLDTLGARKLFTGCLESGCEIPWSHNFVMRYMPDGAPLEKFNMEMLDVWKEDAEPKPVTCLSKTCDAIGLPDHTAAGYPQVACNECSFRSCAQCRVPWHKDLTCAEYAAKHVDEKMSNTEKDTLKLMQSKDGKRCPNCQLVIEKDGGCDSMFCVGCHKYFNWASAASAIAGAKKPEAPYIMNMPYYWHDAGPVTCEVDALGNTVAEQAQTVAAAS</sequence>
<feature type="domain" description="RING-type" evidence="10">
    <location>
        <begin position="79"/>
        <end position="329"/>
    </location>
</feature>
<name>A0A6A5K6L7_9PLEO</name>
<evidence type="ECO:0000256" key="1">
    <source>
        <dbReference type="ARBA" id="ARBA00001798"/>
    </source>
</evidence>
<keyword evidence="12" id="KW-1185">Reference proteome</keyword>
<protein>
    <recommendedName>
        <fullName evidence="2">RBR-type E3 ubiquitin transferase</fullName>
        <ecNumber evidence="2">2.3.2.31</ecNumber>
    </recommendedName>
</protein>
<dbReference type="InterPro" id="IPR044066">
    <property type="entry name" value="TRIAD_supradom"/>
</dbReference>
<evidence type="ECO:0000256" key="8">
    <source>
        <dbReference type="ARBA" id="ARBA00022833"/>
    </source>
</evidence>
<dbReference type="InterPro" id="IPR031127">
    <property type="entry name" value="E3_UB_ligase_RBR"/>
</dbReference>
<reference evidence="11" key="1">
    <citation type="submission" date="2020-01" db="EMBL/GenBank/DDBJ databases">
        <authorList>
            <consortium name="DOE Joint Genome Institute"/>
            <person name="Haridas S."/>
            <person name="Albert R."/>
            <person name="Binder M."/>
            <person name="Bloem J."/>
            <person name="Labutti K."/>
            <person name="Salamov A."/>
            <person name="Andreopoulos B."/>
            <person name="Baker S.E."/>
            <person name="Barry K."/>
            <person name="Bills G."/>
            <person name="Bluhm B.H."/>
            <person name="Cannon C."/>
            <person name="Castanera R."/>
            <person name="Culley D.E."/>
            <person name="Daum C."/>
            <person name="Ezra D."/>
            <person name="Gonzalez J.B."/>
            <person name="Henrissat B."/>
            <person name="Kuo A."/>
            <person name="Liang C."/>
            <person name="Lipzen A."/>
            <person name="Lutzoni F."/>
            <person name="Magnuson J."/>
            <person name="Mondo S."/>
            <person name="Nolan M."/>
            <person name="Ohm R."/>
            <person name="Pangilinan J."/>
            <person name="Park H.-J."/>
            <person name="Ramirez L."/>
            <person name="Alfaro M."/>
            <person name="Sun H."/>
            <person name="Tritt A."/>
            <person name="Yoshinaga Y."/>
            <person name="Zwiers L.-H."/>
            <person name="Turgeon B.G."/>
            <person name="Goodwin S.B."/>
            <person name="Spatafora J.W."/>
            <person name="Crous P.W."/>
            <person name="Grigoriev I.V."/>
        </authorList>
    </citation>
    <scope>NUCLEOTIDE SEQUENCE</scope>
    <source>
        <strain evidence="11">P77</strain>
    </source>
</reference>
<dbReference type="SUPFAM" id="SSF57850">
    <property type="entry name" value="RING/U-box"/>
    <property type="match status" value="1"/>
</dbReference>
<evidence type="ECO:0000256" key="6">
    <source>
        <dbReference type="ARBA" id="ARBA00022771"/>
    </source>
</evidence>
<evidence type="ECO:0000256" key="5">
    <source>
        <dbReference type="ARBA" id="ARBA00022737"/>
    </source>
</evidence>
<dbReference type="OrthoDB" id="1431934at2759"/>
<evidence type="ECO:0000313" key="12">
    <source>
        <dbReference type="Proteomes" id="UP000800040"/>
    </source>
</evidence>
<keyword evidence="4" id="KW-0479">Metal-binding</keyword>
<keyword evidence="6" id="KW-0863">Zinc-finger</keyword>
<dbReference type="GO" id="GO:0061630">
    <property type="term" value="F:ubiquitin protein ligase activity"/>
    <property type="evidence" value="ECO:0007669"/>
    <property type="project" value="UniProtKB-EC"/>
</dbReference>
<keyword evidence="3" id="KW-0808">Transferase</keyword>
<evidence type="ECO:0000256" key="3">
    <source>
        <dbReference type="ARBA" id="ARBA00022679"/>
    </source>
</evidence>
<feature type="compositionally biased region" description="Basic residues" evidence="9">
    <location>
        <begin position="47"/>
        <end position="56"/>
    </location>
</feature>
<feature type="region of interest" description="Disordered" evidence="9">
    <location>
        <begin position="1"/>
        <end position="79"/>
    </location>
</feature>
<evidence type="ECO:0000256" key="7">
    <source>
        <dbReference type="ARBA" id="ARBA00022786"/>
    </source>
</evidence>